<dbReference type="KEGG" id="marp:QYS47_14375"/>
<dbReference type="Proteomes" id="UP001244443">
    <property type="component" value="Chromosome"/>
</dbReference>
<evidence type="ECO:0000313" key="1">
    <source>
        <dbReference type="EMBL" id="WKK78770.1"/>
    </source>
</evidence>
<accession>A0AA49GG65</accession>
<dbReference type="RefSeq" id="WP_302122097.1">
    <property type="nucleotide sequence ID" value="NZ_CP129968.2"/>
</dbReference>
<protein>
    <submittedName>
        <fullName evidence="1">Uncharacterized protein</fullName>
    </submittedName>
</protein>
<name>A0AA49GDH9_9BACT</name>
<gene>
    <name evidence="1" type="ORF">QYS47_14375</name>
    <name evidence="2" type="ORF">QYS48_04395</name>
</gene>
<dbReference type="Proteomes" id="UP001232019">
    <property type="component" value="Chromosome"/>
</dbReference>
<reference evidence="1 3" key="1">
    <citation type="submission" date="2023-08" db="EMBL/GenBank/DDBJ databases">
        <title>Comparative genomics and taxonomic characterization of three novel marine species of genus Marivirga.</title>
        <authorList>
            <person name="Muhammad N."/>
            <person name="Kim S.-G."/>
        </authorList>
    </citation>
    <scope>NUCLEOTIDE SEQUENCE</scope>
    <source>
        <strain evidence="2 3">ABR2-2</strain>
        <strain evidence="1">BKB1-2</strain>
    </source>
</reference>
<proteinExistence type="predicted"/>
<dbReference type="AlphaFoldDB" id="A0AA49GDH9"/>
<organism evidence="1">
    <name type="scientific">Marivirga arenosa</name>
    <dbReference type="NCBI Taxonomy" id="3059076"/>
    <lineage>
        <taxon>Bacteria</taxon>
        <taxon>Pseudomonadati</taxon>
        <taxon>Bacteroidota</taxon>
        <taxon>Cytophagia</taxon>
        <taxon>Cytophagales</taxon>
        <taxon>Marivirgaceae</taxon>
        <taxon>Marivirga</taxon>
    </lineage>
</organism>
<accession>A0AA49GDH9</accession>
<evidence type="ECO:0000313" key="3">
    <source>
        <dbReference type="Proteomes" id="UP001244443"/>
    </source>
</evidence>
<sequence>MKIENSRMLSDFFENKDSSASVFEQWVYSNPDLETEIGEHI</sequence>
<dbReference type="EMBL" id="CP129968">
    <property type="protein sequence ID" value="WKK78770.1"/>
    <property type="molecule type" value="Genomic_DNA"/>
</dbReference>
<evidence type="ECO:0000313" key="2">
    <source>
        <dbReference type="EMBL" id="WKK86230.2"/>
    </source>
</evidence>
<keyword evidence="3" id="KW-1185">Reference proteome</keyword>
<dbReference type="EMBL" id="CP129970">
    <property type="protein sequence ID" value="WKK86230.2"/>
    <property type="molecule type" value="Genomic_DNA"/>
</dbReference>